<sequence>LSQPGHVVEWKKGAVVLRPSDKYEIKQNGCELQLLINDLTSLDSGAYRCCTDGVETRASITVKERPLFFTKELQNQETGEGETVFLWCELSKPLVPVQWKKGGVLLKNGLKYVMTQEGNEVQLQICDLTSQDSGIYRCCAGNLETRANIAVKEQPLFFSEELHNQEAEEGETAFLCCELSKPAGEVQWKRGAIRLRPGNKYEMKQVGCKIQLRIHDLTSQDSGTYKCYSGSVSTTANILVKEHPLYFVRMLECQEAEEGESALLCCELSKPGAIVQWKKGSVILKPGRKYEMKQNGGELQLRVFELTSQDSGVYICCVGTLVTSASLEVK</sequence>
<keyword evidence="3" id="KW-0597">Phosphoprotein</keyword>
<comment type="caution">
    <text evidence="6">The sequence shown here is derived from an EMBL/GenBank/DDBJ whole genome shotgun (WGS) entry which is preliminary data.</text>
</comment>
<dbReference type="PROSITE" id="PS50835">
    <property type="entry name" value="IG_LIKE"/>
    <property type="match status" value="3"/>
</dbReference>
<evidence type="ECO:0000259" key="5">
    <source>
        <dbReference type="PROSITE" id="PS50835"/>
    </source>
</evidence>
<reference evidence="6 7" key="1">
    <citation type="journal article" date="2019" name="Sci. Data">
        <title>Hybrid genome assembly and annotation of Danionella translucida.</title>
        <authorList>
            <person name="Kadobianskyi M."/>
            <person name="Schulze L."/>
            <person name="Schuelke M."/>
            <person name="Judkewitz B."/>
        </authorList>
    </citation>
    <scope>NUCLEOTIDE SEQUENCE [LARGE SCALE GENOMIC DNA]</scope>
    <source>
        <strain evidence="6 7">Bolton</strain>
    </source>
</reference>
<dbReference type="STRING" id="623744.A0A553QZL2"/>
<dbReference type="Gene3D" id="2.60.40.10">
    <property type="entry name" value="Immunoglobulins"/>
    <property type="match status" value="4"/>
</dbReference>
<dbReference type="GO" id="GO:0005737">
    <property type="term" value="C:cytoplasm"/>
    <property type="evidence" value="ECO:0007669"/>
    <property type="project" value="UniProtKB-SubCell"/>
</dbReference>
<evidence type="ECO:0000256" key="2">
    <source>
        <dbReference type="ARBA" id="ARBA00022490"/>
    </source>
</evidence>
<dbReference type="Pfam" id="PF07679">
    <property type="entry name" value="I-set"/>
    <property type="match status" value="4"/>
</dbReference>
<keyword evidence="4" id="KW-1015">Disulfide bond</keyword>
<keyword evidence="2" id="KW-0963">Cytoplasm</keyword>
<dbReference type="InterPro" id="IPR036179">
    <property type="entry name" value="Ig-like_dom_sf"/>
</dbReference>
<organism evidence="6 7">
    <name type="scientific">Danionella cerebrum</name>
    <dbReference type="NCBI Taxonomy" id="2873325"/>
    <lineage>
        <taxon>Eukaryota</taxon>
        <taxon>Metazoa</taxon>
        <taxon>Chordata</taxon>
        <taxon>Craniata</taxon>
        <taxon>Vertebrata</taxon>
        <taxon>Euteleostomi</taxon>
        <taxon>Actinopterygii</taxon>
        <taxon>Neopterygii</taxon>
        <taxon>Teleostei</taxon>
        <taxon>Ostariophysi</taxon>
        <taxon>Cypriniformes</taxon>
        <taxon>Danionidae</taxon>
        <taxon>Danioninae</taxon>
        <taxon>Danionella</taxon>
    </lineage>
</organism>
<dbReference type="AlphaFoldDB" id="A0A553QZL2"/>
<dbReference type="Proteomes" id="UP000316079">
    <property type="component" value="Unassembled WGS sequence"/>
</dbReference>
<dbReference type="EMBL" id="SRMA01025397">
    <property type="protein sequence ID" value="TRY95208.1"/>
    <property type="molecule type" value="Genomic_DNA"/>
</dbReference>
<gene>
    <name evidence="6" type="ORF">DNTS_010019</name>
</gene>
<dbReference type="PANTHER" id="PTHR35971:SF5">
    <property type="entry name" value="OBSCURIN LIKE CYTOSKELETAL ADAPTOR 1"/>
    <property type="match status" value="1"/>
</dbReference>
<comment type="subcellular location">
    <subcellularLocation>
        <location evidence="1">Cytoplasm</location>
    </subcellularLocation>
</comment>
<dbReference type="SMART" id="SM00408">
    <property type="entry name" value="IGc2"/>
    <property type="match status" value="3"/>
</dbReference>
<dbReference type="SMART" id="SM00409">
    <property type="entry name" value="IG"/>
    <property type="match status" value="4"/>
</dbReference>
<dbReference type="SUPFAM" id="SSF48726">
    <property type="entry name" value="Immunoglobulin"/>
    <property type="match status" value="4"/>
</dbReference>
<feature type="non-terminal residue" evidence="6">
    <location>
        <position position="1"/>
    </location>
</feature>
<name>A0A553QZL2_9TELE</name>
<dbReference type="InterPro" id="IPR007110">
    <property type="entry name" value="Ig-like_dom"/>
</dbReference>
<dbReference type="FunFam" id="2.60.40.10:FF:000707">
    <property type="entry name" value="Obscurin, cytoskeletal calmodulin and titin-interacting RhoGEF"/>
    <property type="match status" value="1"/>
</dbReference>
<feature type="domain" description="Ig-like" evidence="5">
    <location>
        <begin position="155"/>
        <end position="237"/>
    </location>
</feature>
<evidence type="ECO:0000256" key="4">
    <source>
        <dbReference type="ARBA" id="ARBA00023157"/>
    </source>
</evidence>
<evidence type="ECO:0000313" key="6">
    <source>
        <dbReference type="EMBL" id="TRY95208.1"/>
    </source>
</evidence>
<proteinExistence type="predicted"/>
<dbReference type="InterPro" id="IPR003599">
    <property type="entry name" value="Ig_sub"/>
</dbReference>
<evidence type="ECO:0000313" key="7">
    <source>
        <dbReference type="Proteomes" id="UP000316079"/>
    </source>
</evidence>
<dbReference type="InterPro" id="IPR003598">
    <property type="entry name" value="Ig_sub2"/>
</dbReference>
<keyword evidence="7" id="KW-1185">Reference proteome</keyword>
<dbReference type="PANTHER" id="PTHR35971">
    <property type="entry name" value="SI:DKEY-31G6.6"/>
    <property type="match status" value="1"/>
</dbReference>
<dbReference type="OrthoDB" id="6159398at2759"/>
<accession>A0A553QZL2</accession>
<evidence type="ECO:0000256" key="1">
    <source>
        <dbReference type="ARBA" id="ARBA00004496"/>
    </source>
</evidence>
<dbReference type="InterPro" id="IPR013783">
    <property type="entry name" value="Ig-like_fold"/>
</dbReference>
<dbReference type="InterPro" id="IPR013098">
    <property type="entry name" value="Ig_I-set"/>
</dbReference>
<feature type="non-terminal residue" evidence="6">
    <location>
        <position position="330"/>
    </location>
</feature>
<dbReference type="FunFam" id="2.60.40.10:FF:000228">
    <property type="entry name" value="obscurin isoform X4"/>
    <property type="match status" value="1"/>
</dbReference>
<evidence type="ECO:0000256" key="3">
    <source>
        <dbReference type="ARBA" id="ARBA00022553"/>
    </source>
</evidence>
<dbReference type="CDD" id="cd00096">
    <property type="entry name" value="Ig"/>
    <property type="match status" value="2"/>
</dbReference>
<dbReference type="InterPro" id="IPR052385">
    <property type="entry name" value="Obscurin/Obscurin-like_Reg"/>
</dbReference>
<protein>
    <recommendedName>
        <fullName evidence="5">Ig-like domain-containing protein</fullName>
    </recommendedName>
</protein>
<feature type="domain" description="Ig-like" evidence="5">
    <location>
        <begin position="66"/>
        <end position="150"/>
    </location>
</feature>
<feature type="domain" description="Ig-like" evidence="5">
    <location>
        <begin position="244"/>
        <end position="328"/>
    </location>
</feature>